<dbReference type="PANTHER" id="PTHR30296">
    <property type="entry name" value="UNCHARACTERIZED PROTEIN YKGE"/>
    <property type="match status" value="1"/>
</dbReference>
<dbReference type="InterPro" id="IPR004017">
    <property type="entry name" value="Cys_rich_dom"/>
</dbReference>
<dbReference type="EMBL" id="CAADFY010000022">
    <property type="protein sequence ID" value="VFK53494.1"/>
    <property type="molecule type" value="Genomic_DNA"/>
</dbReference>
<accession>A0A450ZKX2</accession>
<evidence type="ECO:0000313" key="4">
    <source>
        <dbReference type="EMBL" id="VFK54838.1"/>
    </source>
</evidence>
<dbReference type="EMBL" id="CAADFV010000023">
    <property type="protein sequence ID" value="VFK54838.1"/>
    <property type="molecule type" value="Genomic_DNA"/>
</dbReference>
<name>A0A450ZKX2_9GAMM</name>
<proteinExistence type="predicted"/>
<sequence length="345" mass="38007">MRVPKTDPLSALARSANMFSLSPRPIRIVEQLTILITNLNENQVVGRTSIHTSTSSLPPRIGLFITCLADFFRPTTSLSTAKLLSSAGCRVEIPKGQTCCGQPAYNNGDIVNARALAQRLITQFEGFDYIVAPSGSCVGMLKKHYPTLFTHDPVWGPQARRFAERCFEITGFLVDVCGVEKLDITHSEDAAAYGVVTYHDSCSGLRELGIHHQPRILLARLKGLEMREMVHPNMCCGFGGTFCVKYPEISTRMVSNKVANIRKTDANTLVGGDLGCLFNIAGRLERMNDPIKVYHVAEVLAGMSHIPAIAENMLALRAKADRGVDPSTRTDSPKFSFFRYIKKNT</sequence>
<protein>
    <submittedName>
        <fullName evidence="3">L-lactate dehydrogenase complex protein LldE</fullName>
    </submittedName>
</protein>
<gene>
    <name evidence="3" type="ORF">BECKTUN1418D_GA0071000_102315</name>
    <name evidence="4" type="ORF">BECKTUN1418E_GA0071001_102318</name>
    <name evidence="2" type="ORF">BECKTUN1418F_GA0071002_102218</name>
</gene>
<feature type="domain" description="Cysteine-rich" evidence="1">
    <location>
        <begin position="196"/>
        <end position="280"/>
    </location>
</feature>
<organism evidence="3">
    <name type="scientific">Candidatus Kentrum sp. TUN</name>
    <dbReference type="NCBI Taxonomy" id="2126343"/>
    <lineage>
        <taxon>Bacteria</taxon>
        <taxon>Pseudomonadati</taxon>
        <taxon>Pseudomonadota</taxon>
        <taxon>Gammaproteobacteria</taxon>
        <taxon>Candidatus Kentrum</taxon>
    </lineage>
</organism>
<evidence type="ECO:0000313" key="3">
    <source>
        <dbReference type="EMBL" id="VFK54453.1"/>
    </source>
</evidence>
<feature type="domain" description="Cysteine-rich" evidence="1">
    <location>
        <begin position="62"/>
        <end position="142"/>
    </location>
</feature>
<dbReference type="GO" id="GO:0005829">
    <property type="term" value="C:cytosol"/>
    <property type="evidence" value="ECO:0007669"/>
    <property type="project" value="TreeGrafter"/>
</dbReference>
<dbReference type="GO" id="GO:0016491">
    <property type="term" value="F:oxidoreductase activity"/>
    <property type="evidence" value="ECO:0007669"/>
    <property type="project" value="UniProtKB-ARBA"/>
</dbReference>
<dbReference type="EMBL" id="CAADFX010000023">
    <property type="protein sequence ID" value="VFK54453.1"/>
    <property type="molecule type" value="Genomic_DNA"/>
</dbReference>
<reference evidence="3" key="1">
    <citation type="submission" date="2019-02" db="EMBL/GenBank/DDBJ databases">
        <authorList>
            <person name="Gruber-Vodicka R. H."/>
            <person name="Seah K. B. B."/>
        </authorList>
    </citation>
    <scope>NUCLEOTIDE SEQUENCE</scope>
    <source>
        <strain evidence="3">BECK_BY1</strain>
        <strain evidence="4">BECK_BY2</strain>
        <strain evidence="2">BECK_BY3</strain>
    </source>
</reference>
<dbReference type="AlphaFoldDB" id="A0A450ZKX2"/>
<dbReference type="Pfam" id="PF02754">
    <property type="entry name" value="CCG"/>
    <property type="match status" value="2"/>
</dbReference>
<evidence type="ECO:0000259" key="1">
    <source>
        <dbReference type="Pfam" id="PF02754"/>
    </source>
</evidence>
<evidence type="ECO:0000313" key="2">
    <source>
        <dbReference type="EMBL" id="VFK53494.1"/>
    </source>
</evidence>
<dbReference type="PANTHER" id="PTHR30296:SF0">
    <property type="entry name" value="LACTATE UTILIZATION PROTEIN A"/>
    <property type="match status" value="1"/>
</dbReference>